<comment type="caution">
    <text evidence="1">The sequence shown here is derived from an EMBL/GenBank/DDBJ whole genome shotgun (WGS) entry which is preliminary data.</text>
</comment>
<dbReference type="AlphaFoldDB" id="A0A1F4NPX0"/>
<sequence length="130" mass="14362">MLETIKKVAREVGLGERDIFIQRVNNGIIRMFSTSDKKGPRFEIEAIRTDGRRVARFSFFTTCFVTNQGVLKVEEFLFQNCHVGSDGLIAIPPAIAPVPPGQTVLSTYGSKIPRTGHLATDFGSGDRTVF</sequence>
<protein>
    <submittedName>
        <fullName evidence="1">Uncharacterized protein</fullName>
    </submittedName>
</protein>
<gene>
    <name evidence="1" type="ORF">A3K51_00345</name>
</gene>
<name>A0A1F4NPX0_UNCK3</name>
<organism evidence="1 2">
    <name type="scientific">candidate division Kazan bacterium RIFCSPLOWO2_01_FULL_45_19</name>
    <dbReference type="NCBI Taxonomy" id="1798538"/>
    <lineage>
        <taxon>Bacteria</taxon>
        <taxon>Bacteria division Kazan-3B-28</taxon>
    </lineage>
</organism>
<dbReference type="Proteomes" id="UP000178085">
    <property type="component" value="Unassembled WGS sequence"/>
</dbReference>
<evidence type="ECO:0000313" key="1">
    <source>
        <dbReference type="EMBL" id="OGB73317.1"/>
    </source>
</evidence>
<accession>A0A1F4NPX0</accession>
<reference evidence="1 2" key="1">
    <citation type="journal article" date="2016" name="Nat. Commun.">
        <title>Thousands of microbial genomes shed light on interconnected biogeochemical processes in an aquifer system.</title>
        <authorList>
            <person name="Anantharaman K."/>
            <person name="Brown C.T."/>
            <person name="Hug L.A."/>
            <person name="Sharon I."/>
            <person name="Castelle C.J."/>
            <person name="Probst A.J."/>
            <person name="Thomas B.C."/>
            <person name="Singh A."/>
            <person name="Wilkins M.J."/>
            <person name="Karaoz U."/>
            <person name="Brodie E.L."/>
            <person name="Williams K.H."/>
            <person name="Hubbard S.S."/>
            <person name="Banfield J.F."/>
        </authorList>
    </citation>
    <scope>NUCLEOTIDE SEQUENCE [LARGE SCALE GENOMIC DNA]</scope>
</reference>
<proteinExistence type="predicted"/>
<evidence type="ECO:0000313" key="2">
    <source>
        <dbReference type="Proteomes" id="UP000178085"/>
    </source>
</evidence>
<dbReference type="EMBL" id="METD01000001">
    <property type="protein sequence ID" value="OGB73317.1"/>
    <property type="molecule type" value="Genomic_DNA"/>
</dbReference>